<evidence type="ECO:0008006" key="3">
    <source>
        <dbReference type="Google" id="ProtNLM"/>
    </source>
</evidence>
<dbReference type="RefSeq" id="WP_245095708.1">
    <property type="nucleotide sequence ID" value="NZ_CP095053.1"/>
</dbReference>
<name>A0A8T9SY24_9BACT</name>
<sequence>MPKFIVTLSLPLRFTDDFTALIPSHRALVSQLLDESVFETYAISADYRQGWITINSKDADEARAVLEQLPLYPYFWRIEIHELFIFDSNTFRFPRISLN</sequence>
<dbReference type="Proteomes" id="UP000829925">
    <property type="component" value="Chromosome"/>
</dbReference>
<gene>
    <name evidence="1" type="ORF">MUN82_05840</name>
</gene>
<proteinExistence type="predicted"/>
<accession>A0A8T9SY24</accession>
<dbReference type="AlphaFoldDB" id="A0A8T9SY24"/>
<evidence type="ECO:0000313" key="2">
    <source>
        <dbReference type="Proteomes" id="UP000829925"/>
    </source>
</evidence>
<reference evidence="1 2" key="1">
    <citation type="submission" date="2022-04" db="EMBL/GenBank/DDBJ databases">
        <title>Hymenobacter sp. isolated from the air.</title>
        <authorList>
            <person name="Won M."/>
            <person name="Lee C.-M."/>
            <person name="Woen H.-Y."/>
            <person name="Kwon S.-W."/>
        </authorList>
    </citation>
    <scope>NUCLEOTIDE SEQUENCE [LARGE SCALE GENOMIC DNA]</scope>
    <source>
        <strain evidence="2">5413 J-13</strain>
    </source>
</reference>
<keyword evidence="2" id="KW-1185">Reference proteome</keyword>
<evidence type="ECO:0000313" key="1">
    <source>
        <dbReference type="EMBL" id="UOR06617.1"/>
    </source>
</evidence>
<protein>
    <recommendedName>
        <fullName evidence="3">Muconolactone isomerase domain-containing protein</fullName>
    </recommendedName>
</protein>
<dbReference type="KEGG" id="haei:MUN82_05840"/>
<dbReference type="Gene3D" id="3.30.70.1060">
    <property type="entry name" value="Dimeric alpha+beta barrel"/>
    <property type="match status" value="1"/>
</dbReference>
<organism evidence="1 2">
    <name type="scientific">Hymenobacter aerilatus</name>
    <dbReference type="NCBI Taxonomy" id="2932251"/>
    <lineage>
        <taxon>Bacteria</taxon>
        <taxon>Pseudomonadati</taxon>
        <taxon>Bacteroidota</taxon>
        <taxon>Cytophagia</taxon>
        <taxon>Cytophagales</taxon>
        <taxon>Hymenobacteraceae</taxon>
        <taxon>Hymenobacter</taxon>
    </lineage>
</organism>
<dbReference type="EMBL" id="CP095053">
    <property type="protein sequence ID" value="UOR06617.1"/>
    <property type="molecule type" value="Genomic_DNA"/>
</dbReference>